<evidence type="ECO:0008006" key="3">
    <source>
        <dbReference type="Google" id="ProtNLM"/>
    </source>
</evidence>
<evidence type="ECO:0000313" key="1">
    <source>
        <dbReference type="EMBL" id="MBE1612613.1"/>
    </source>
</evidence>
<gene>
    <name evidence="1" type="ORF">HEB94_009461</name>
</gene>
<dbReference type="RefSeq" id="WP_345482987.1">
    <property type="nucleotide sequence ID" value="NZ_BAABJL010000159.1"/>
</dbReference>
<organism evidence="1 2">
    <name type="scientific">Actinopolymorpha pittospori</name>
    <dbReference type="NCBI Taxonomy" id="648752"/>
    <lineage>
        <taxon>Bacteria</taxon>
        <taxon>Bacillati</taxon>
        <taxon>Actinomycetota</taxon>
        <taxon>Actinomycetes</taxon>
        <taxon>Propionibacteriales</taxon>
        <taxon>Actinopolymorphaceae</taxon>
        <taxon>Actinopolymorpha</taxon>
    </lineage>
</organism>
<sequence>MPTDHEPADEDPSGSAALAALRVHVSLNAAGTIEIAGEEGTDDVWFEGPHRGKVNRDGDNVHVEGQVGDDTLLVVPGNAHLHLELNGGDALVRGVGGPFHAQLNVGDVRVEAKLTEGESRIDANAGNVTVVLSPDSDVRVTARCPAEYDIDQRLNKVGRGEWALGDGTARLEIDGNLAELAVRVG</sequence>
<evidence type="ECO:0000313" key="2">
    <source>
        <dbReference type="Proteomes" id="UP000638648"/>
    </source>
</evidence>
<dbReference type="EMBL" id="JADBEM010000001">
    <property type="protein sequence ID" value="MBE1612613.1"/>
    <property type="molecule type" value="Genomic_DNA"/>
</dbReference>
<reference evidence="1" key="1">
    <citation type="submission" date="2020-10" db="EMBL/GenBank/DDBJ databases">
        <title>Sequencing the genomes of 1000 actinobacteria strains.</title>
        <authorList>
            <person name="Klenk H.-P."/>
        </authorList>
    </citation>
    <scope>NUCLEOTIDE SEQUENCE</scope>
    <source>
        <strain evidence="1">DSM 45354</strain>
    </source>
</reference>
<name>A0A927N9C0_9ACTN</name>
<proteinExistence type="predicted"/>
<comment type="caution">
    <text evidence="1">The sequence shown here is derived from an EMBL/GenBank/DDBJ whole genome shotgun (WGS) entry which is preliminary data.</text>
</comment>
<dbReference type="Proteomes" id="UP000638648">
    <property type="component" value="Unassembled WGS sequence"/>
</dbReference>
<protein>
    <recommendedName>
        <fullName evidence="3">Adhesin domain-containing protein</fullName>
    </recommendedName>
</protein>
<keyword evidence="2" id="KW-1185">Reference proteome</keyword>
<accession>A0A927N9C0</accession>
<dbReference type="AlphaFoldDB" id="A0A927N9C0"/>